<dbReference type="InParanoid" id="E9I074"/>
<organism evidence="2 3">
    <name type="scientific">Daphnia pulex</name>
    <name type="common">Water flea</name>
    <dbReference type="NCBI Taxonomy" id="6669"/>
    <lineage>
        <taxon>Eukaryota</taxon>
        <taxon>Metazoa</taxon>
        <taxon>Ecdysozoa</taxon>
        <taxon>Arthropoda</taxon>
        <taxon>Crustacea</taxon>
        <taxon>Branchiopoda</taxon>
        <taxon>Diplostraca</taxon>
        <taxon>Cladocera</taxon>
        <taxon>Anomopoda</taxon>
        <taxon>Daphniidae</taxon>
        <taxon>Daphnia</taxon>
    </lineage>
</organism>
<dbReference type="KEGG" id="dpx:DAPPUDRAFT_336718"/>
<accession>E9I074</accession>
<dbReference type="Proteomes" id="UP000000305">
    <property type="component" value="Unassembled WGS sequence"/>
</dbReference>
<feature type="region of interest" description="Disordered" evidence="1">
    <location>
        <begin position="63"/>
        <end position="153"/>
    </location>
</feature>
<feature type="compositionally biased region" description="Basic residues" evidence="1">
    <location>
        <begin position="121"/>
        <end position="135"/>
    </location>
</feature>
<proteinExistence type="predicted"/>
<evidence type="ECO:0000313" key="3">
    <source>
        <dbReference type="Proteomes" id="UP000000305"/>
    </source>
</evidence>
<evidence type="ECO:0000256" key="1">
    <source>
        <dbReference type="SAM" id="MobiDB-lite"/>
    </source>
</evidence>
<evidence type="ECO:0008006" key="4">
    <source>
        <dbReference type="Google" id="ProtNLM"/>
    </source>
</evidence>
<gene>
    <name evidence="2" type="ORF">DAPPUDRAFT_336718</name>
</gene>
<dbReference type="PhylomeDB" id="E9I074"/>
<dbReference type="EMBL" id="GL733486">
    <property type="protein sequence ID" value="EFX62606.1"/>
    <property type="molecule type" value="Genomic_DNA"/>
</dbReference>
<dbReference type="AlphaFoldDB" id="E9I074"/>
<reference evidence="2 3" key="1">
    <citation type="journal article" date="2011" name="Science">
        <title>The ecoresponsive genome of Daphnia pulex.</title>
        <authorList>
            <person name="Colbourne J.K."/>
            <person name="Pfrender M.E."/>
            <person name="Gilbert D."/>
            <person name="Thomas W.K."/>
            <person name="Tucker A."/>
            <person name="Oakley T.H."/>
            <person name="Tokishita S."/>
            <person name="Aerts A."/>
            <person name="Arnold G.J."/>
            <person name="Basu M.K."/>
            <person name="Bauer D.J."/>
            <person name="Caceres C.E."/>
            <person name="Carmel L."/>
            <person name="Casola C."/>
            <person name="Choi J.H."/>
            <person name="Detter J.C."/>
            <person name="Dong Q."/>
            <person name="Dusheyko S."/>
            <person name="Eads B.D."/>
            <person name="Frohlich T."/>
            <person name="Geiler-Samerotte K.A."/>
            <person name="Gerlach D."/>
            <person name="Hatcher P."/>
            <person name="Jogdeo S."/>
            <person name="Krijgsveld J."/>
            <person name="Kriventseva E.V."/>
            <person name="Kultz D."/>
            <person name="Laforsch C."/>
            <person name="Lindquist E."/>
            <person name="Lopez J."/>
            <person name="Manak J.R."/>
            <person name="Muller J."/>
            <person name="Pangilinan J."/>
            <person name="Patwardhan R.P."/>
            <person name="Pitluck S."/>
            <person name="Pritham E.J."/>
            <person name="Rechtsteiner A."/>
            <person name="Rho M."/>
            <person name="Rogozin I.B."/>
            <person name="Sakarya O."/>
            <person name="Salamov A."/>
            <person name="Schaack S."/>
            <person name="Shapiro H."/>
            <person name="Shiga Y."/>
            <person name="Skalitzky C."/>
            <person name="Smith Z."/>
            <person name="Souvorov A."/>
            <person name="Sung W."/>
            <person name="Tang Z."/>
            <person name="Tsuchiya D."/>
            <person name="Tu H."/>
            <person name="Vos H."/>
            <person name="Wang M."/>
            <person name="Wolf Y.I."/>
            <person name="Yamagata H."/>
            <person name="Yamada T."/>
            <person name="Ye Y."/>
            <person name="Shaw J.R."/>
            <person name="Andrews J."/>
            <person name="Crease T.J."/>
            <person name="Tang H."/>
            <person name="Lucas S.M."/>
            <person name="Robertson H.M."/>
            <person name="Bork P."/>
            <person name="Koonin E.V."/>
            <person name="Zdobnov E.M."/>
            <person name="Grigoriev I.V."/>
            <person name="Lynch M."/>
            <person name="Boore J.L."/>
        </authorList>
    </citation>
    <scope>NUCLEOTIDE SEQUENCE [LARGE SCALE GENOMIC DNA]</scope>
</reference>
<keyword evidence="3" id="KW-1185">Reference proteome</keyword>
<dbReference type="HOGENOM" id="CLU_1497728_0_0_1"/>
<protein>
    <recommendedName>
        <fullName evidence="4">RanBP2-type domain-containing protein</fullName>
    </recommendedName>
</protein>
<name>E9I074_DAPPU</name>
<feature type="compositionally biased region" description="Basic and acidic residues" evidence="1">
    <location>
        <begin position="71"/>
        <end position="109"/>
    </location>
</feature>
<sequence>MDQSTEKQWEWFKCLKMNRKWTQICITCFEQRPETNDKNNDSSQEYFIFIVLCGICIHWQRDDEGEEESEHESGSDETKVDETKRVPEEKAEGDNEKGEGEEQVAKIEEPVAEPAAGPSLSRKRRLARKARHNPKKFNLEEEFKKHCSASDTD</sequence>
<evidence type="ECO:0000313" key="2">
    <source>
        <dbReference type="EMBL" id="EFX62606.1"/>
    </source>
</evidence>